<dbReference type="SUPFAM" id="SSF48452">
    <property type="entry name" value="TPR-like"/>
    <property type="match status" value="1"/>
</dbReference>
<dbReference type="InterPro" id="IPR006664">
    <property type="entry name" value="OMP_bac"/>
</dbReference>
<evidence type="ECO:0000259" key="6">
    <source>
        <dbReference type="PROSITE" id="PS51123"/>
    </source>
</evidence>
<keyword evidence="5" id="KW-0732">Signal</keyword>
<evidence type="ECO:0000313" key="8">
    <source>
        <dbReference type="Proteomes" id="UP000563094"/>
    </source>
</evidence>
<dbReference type="PRINTS" id="PR01021">
    <property type="entry name" value="OMPADOMAIN"/>
</dbReference>
<dbReference type="InterPro" id="IPR011990">
    <property type="entry name" value="TPR-like_helical_dom_sf"/>
</dbReference>
<keyword evidence="8" id="KW-1185">Reference proteome</keyword>
<dbReference type="SUPFAM" id="SSF82171">
    <property type="entry name" value="DPP6 N-terminal domain-like"/>
    <property type="match status" value="1"/>
</dbReference>
<accession>A0A839GJ55</accession>
<dbReference type="Pfam" id="PF00691">
    <property type="entry name" value="OmpA"/>
    <property type="match status" value="1"/>
</dbReference>
<dbReference type="Gene3D" id="1.25.40.10">
    <property type="entry name" value="Tetratricopeptide repeat domain"/>
    <property type="match status" value="1"/>
</dbReference>
<dbReference type="InterPro" id="IPR036737">
    <property type="entry name" value="OmpA-like_sf"/>
</dbReference>
<dbReference type="PROSITE" id="PS51123">
    <property type="entry name" value="OMPA_2"/>
    <property type="match status" value="1"/>
</dbReference>
<organism evidence="7 8">
    <name type="scientific">Rufibacter quisquiliarum</name>
    <dbReference type="NCBI Taxonomy" id="1549639"/>
    <lineage>
        <taxon>Bacteria</taxon>
        <taxon>Pseudomonadati</taxon>
        <taxon>Bacteroidota</taxon>
        <taxon>Cytophagia</taxon>
        <taxon>Cytophagales</taxon>
        <taxon>Hymenobacteraceae</taxon>
        <taxon>Rufibacter</taxon>
    </lineage>
</organism>
<protein>
    <submittedName>
        <fullName evidence="7">Outer membrane protein OmpA-like peptidoglycan-associated protein</fullName>
    </submittedName>
</protein>
<sequence>MRAKVLVLYMFLPFLLLSSIAVLAQKQQKIADTHYQKLEFALAIEAYKKVLQTQEPTLPIIARIADSYRRLNNSKEAEFWYAQMMAFPDYDPQSLKHYADAARMNGNYEKAKNLYLTYAEQVPSATPEAMQLIATSVNAQLWMGNPQPFRVEKAPGLNSENSDFSPALFQDGLVFTSDRVDSKNNKNVLGWTGRPNSILYYSKKEAAGFSPATPLPSPIHSDHQNGSAAFSPDGNTIYFTRINQLKKQGKSVNTDPFSWVKFSVPENVNRLEIFISQRKGNGWSEPQPFPYNNPGTYSIGHPAVSKSGDTLYFSSDMPGTLGESDIFYSVRESDNSWSKPVNLGAGINTPGKEVFPVVAPSGKLYFSSEGHQGMGGLDIFSAAGSGTVWKKVQNLKYPLNSPGDDFGIVFETTDAGYLSSNRESSDGTDDIYTFQYQPIPCKLAGRSFEKTETRPGVYEEIPVGNVLLQLYLPNDSVVATTYSDAAGNFTFDILDGVTYSIKATKPDYLTRSAAVTPTCESIVDMVRLGLALNRSAPNKPILVENIYYDLNKSDIRPEAALELDKLVQTLKDNPKISIELSSHTDSRQTAAYNKILSQLRAQTAVNYIISKGIDATRVVAKGYGETKLLNRCKDGVPCSEEEHQVNRRTEFKILKRK</sequence>
<feature type="chain" id="PRO_5032498505" evidence="5">
    <location>
        <begin position="25"/>
        <end position="657"/>
    </location>
</feature>
<comment type="subcellular location">
    <subcellularLocation>
        <location evidence="1">Cell outer membrane</location>
    </subcellularLocation>
</comment>
<reference evidence="7 8" key="1">
    <citation type="submission" date="2020-08" db="EMBL/GenBank/DDBJ databases">
        <title>Genomic Encyclopedia of Type Strains, Phase IV (KMG-IV): sequencing the most valuable type-strain genomes for metagenomic binning, comparative biology and taxonomic classification.</title>
        <authorList>
            <person name="Goeker M."/>
        </authorList>
    </citation>
    <scope>NUCLEOTIDE SEQUENCE [LARGE SCALE GENOMIC DNA]</scope>
    <source>
        <strain evidence="7 8">DSM 29854</strain>
    </source>
</reference>
<evidence type="ECO:0000256" key="4">
    <source>
        <dbReference type="PROSITE-ProRule" id="PRU00473"/>
    </source>
</evidence>
<evidence type="ECO:0000313" key="7">
    <source>
        <dbReference type="EMBL" id="MBA9079654.1"/>
    </source>
</evidence>
<keyword evidence="2 4" id="KW-0472">Membrane</keyword>
<dbReference type="PANTHER" id="PTHR30329:SF21">
    <property type="entry name" value="LIPOPROTEIN YIAD-RELATED"/>
    <property type="match status" value="1"/>
</dbReference>
<dbReference type="Pfam" id="PF07676">
    <property type="entry name" value="PD40"/>
    <property type="match status" value="3"/>
</dbReference>
<dbReference type="Proteomes" id="UP000563094">
    <property type="component" value="Unassembled WGS sequence"/>
</dbReference>
<dbReference type="PANTHER" id="PTHR30329">
    <property type="entry name" value="STATOR ELEMENT OF FLAGELLAR MOTOR COMPLEX"/>
    <property type="match status" value="1"/>
</dbReference>
<evidence type="ECO:0000256" key="1">
    <source>
        <dbReference type="ARBA" id="ARBA00004442"/>
    </source>
</evidence>
<dbReference type="AlphaFoldDB" id="A0A839GJ55"/>
<name>A0A839GJ55_9BACT</name>
<feature type="domain" description="OmpA-like" evidence="6">
    <location>
        <begin position="535"/>
        <end position="657"/>
    </location>
</feature>
<comment type="caution">
    <text evidence="7">The sequence shown here is derived from an EMBL/GenBank/DDBJ whole genome shotgun (WGS) entry which is preliminary data.</text>
</comment>
<dbReference type="CDD" id="cd07185">
    <property type="entry name" value="OmpA_C-like"/>
    <property type="match status" value="1"/>
</dbReference>
<keyword evidence="3" id="KW-0998">Cell outer membrane</keyword>
<dbReference type="RefSeq" id="WP_182514456.1">
    <property type="nucleotide sequence ID" value="NZ_JACJIQ010000026.1"/>
</dbReference>
<evidence type="ECO:0000256" key="2">
    <source>
        <dbReference type="ARBA" id="ARBA00023136"/>
    </source>
</evidence>
<dbReference type="Gene3D" id="3.30.1330.60">
    <property type="entry name" value="OmpA-like domain"/>
    <property type="match status" value="1"/>
</dbReference>
<feature type="signal peptide" evidence="5">
    <location>
        <begin position="1"/>
        <end position="24"/>
    </location>
</feature>
<dbReference type="EMBL" id="JACJIQ010000026">
    <property type="protein sequence ID" value="MBA9079654.1"/>
    <property type="molecule type" value="Genomic_DNA"/>
</dbReference>
<dbReference type="SUPFAM" id="SSF49478">
    <property type="entry name" value="Cna protein B-type domain"/>
    <property type="match status" value="1"/>
</dbReference>
<evidence type="ECO:0000256" key="5">
    <source>
        <dbReference type="SAM" id="SignalP"/>
    </source>
</evidence>
<evidence type="ECO:0000256" key="3">
    <source>
        <dbReference type="ARBA" id="ARBA00023237"/>
    </source>
</evidence>
<dbReference type="InterPro" id="IPR050330">
    <property type="entry name" value="Bact_OuterMem_StrucFunc"/>
</dbReference>
<dbReference type="InterPro" id="IPR006665">
    <property type="entry name" value="OmpA-like"/>
</dbReference>
<dbReference type="Gene3D" id="2.60.40.10">
    <property type="entry name" value="Immunoglobulins"/>
    <property type="match status" value="1"/>
</dbReference>
<dbReference type="InterPro" id="IPR013783">
    <property type="entry name" value="Ig-like_fold"/>
</dbReference>
<gene>
    <name evidence="7" type="ORF">FHS90_004393</name>
</gene>
<proteinExistence type="predicted"/>
<dbReference type="SUPFAM" id="SSF103088">
    <property type="entry name" value="OmpA-like"/>
    <property type="match status" value="1"/>
</dbReference>
<dbReference type="InterPro" id="IPR011659">
    <property type="entry name" value="WD40"/>
</dbReference>
<dbReference type="GO" id="GO:0009279">
    <property type="term" value="C:cell outer membrane"/>
    <property type="evidence" value="ECO:0007669"/>
    <property type="project" value="UniProtKB-SubCell"/>
</dbReference>